<proteinExistence type="predicted"/>
<dbReference type="InterPro" id="IPR013087">
    <property type="entry name" value="Znf_C2H2_type"/>
</dbReference>
<evidence type="ECO:0000256" key="1">
    <source>
        <dbReference type="SAM" id="MobiDB-lite"/>
    </source>
</evidence>
<feature type="domain" description="C2H2-type" evidence="2">
    <location>
        <begin position="805"/>
        <end position="833"/>
    </location>
</feature>
<feature type="region of interest" description="Disordered" evidence="1">
    <location>
        <begin position="271"/>
        <end position="293"/>
    </location>
</feature>
<evidence type="ECO:0000313" key="3">
    <source>
        <dbReference type="EMBL" id="KAK6539406.1"/>
    </source>
</evidence>
<name>A0AAV9XCS8_9PEZI</name>
<protein>
    <recommendedName>
        <fullName evidence="2">C2H2-type domain-containing protein</fullName>
    </recommendedName>
</protein>
<dbReference type="Proteomes" id="UP001365542">
    <property type="component" value="Unassembled WGS sequence"/>
</dbReference>
<dbReference type="AlphaFoldDB" id="A0AAV9XCS8"/>
<organism evidence="3 4">
    <name type="scientific">Orbilia ellipsospora</name>
    <dbReference type="NCBI Taxonomy" id="2528407"/>
    <lineage>
        <taxon>Eukaryota</taxon>
        <taxon>Fungi</taxon>
        <taxon>Dikarya</taxon>
        <taxon>Ascomycota</taxon>
        <taxon>Pezizomycotina</taxon>
        <taxon>Orbiliomycetes</taxon>
        <taxon>Orbiliales</taxon>
        <taxon>Orbiliaceae</taxon>
        <taxon>Orbilia</taxon>
    </lineage>
</organism>
<dbReference type="SMART" id="SM00355">
    <property type="entry name" value="ZnF_C2H2"/>
    <property type="match status" value="2"/>
</dbReference>
<evidence type="ECO:0000313" key="4">
    <source>
        <dbReference type="Proteomes" id="UP001365542"/>
    </source>
</evidence>
<evidence type="ECO:0000259" key="2">
    <source>
        <dbReference type="SMART" id="SM00355"/>
    </source>
</evidence>
<sequence>MCYYDLRVFESCLCKRWGDFRSACVQSTITDDICSRKFPSGREVYNFGACERCQEVDVITKELAKGERKLAQSLIAGGGGQYALEELSSAVMSVYEEILNQRRRERSGNIVESNPFDSGIYVSGEEEDAMLKGFDLLGNFGSQWSDLTLVSKSQNSRRQSRKRAEITHEALPQYQLEDSEPIPNVNEQSMQDIIEDLFADESLMLPAEEDSTTFPINPHDTGSFLQTFESGNETDHEMPINTSDLLDIQSNLSDLRIFKTYARGFRNGLQLHDDNPAAPPSKSASRNTKNIHASRHRFRQVNEKFLTAALAAYKKLKRAAYSDTVSTRFRRFCNNLGELDDILQTGFDTLEKFLDGGIPRSLKEMYSFLHVAYAMSQDGDEMTPKLDEPAFISGISVFKGCLEAESSEQDLFDEVVTVMWDELNHGLSWVKEQKFEASLLAYSATGTTPGQELKDILQWPQEHHSISGRDGEVRVDGRSEWFGLPNQQNLRLKEYTPTWKDLVTGTIFVNVIRFLKSLDNIGVVFIYLCGTFGSTILNSPKPMHNTTNDIPSPQEMELQDSIIEKIITPLKQDRASHIAQILKVAKYTLRAGSLTSIHDFEQYLIGLIKIHQRSRREFLRLVKRILVLCRKCHDGLSLRCRGLNTRGYSEGYIESRIRDEEWWYFTDDNYNGHTGAASASAVTNPKAIPINGKFSGPEFLQRMDKTPLQSPSPSSSESSIPILSSTRKSVDKHNSAKNRQSSLSVSESPTLEPRFLKLKKRRIAPEHKPYICDFPDCEHRDTTEANLKRHQISEHSDESVKNRVYRCDVEGCNAQRTGARAKENIKTHKKVVHGIRSRKGKAP</sequence>
<feature type="compositionally biased region" description="Low complexity" evidence="1">
    <location>
        <begin position="707"/>
        <end position="725"/>
    </location>
</feature>
<feature type="domain" description="C2H2-type" evidence="2">
    <location>
        <begin position="770"/>
        <end position="795"/>
    </location>
</feature>
<gene>
    <name evidence="3" type="ORF">TWF694_009631</name>
</gene>
<accession>A0AAV9XCS8</accession>
<feature type="region of interest" description="Disordered" evidence="1">
    <location>
        <begin position="703"/>
        <end position="749"/>
    </location>
</feature>
<dbReference type="EMBL" id="JAVHJO010000006">
    <property type="protein sequence ID" value="KAK6539406.1"/>
    <property type="molecule type" value="Genomic_DNA"/>
</dbReference>
<feature type="compositionally biased region" description="Polar residues" evidence="1">
    <location>
        <begin position="737"/>
        <end position="749"/>
    </location>
</feature>
<reference evidence="3 4" key="1">
    <citation type="submission" date="2019-10" db="EMBL/GenBank/DDBJ databases">
        <authorList>
            <person name="Palmer J.M."/>
        </authorList>
    </citation>
    <scope>NUCLEOTIDE SEQUENCE [LARGE SCALE GENOMIC DNA]</scope>
    <source>
        <strain evidence="3 4">TWF694</strain>
    </source>
</reference>
<comment type="caution">
    <text evidence="3">The sequence shown here is derived from an EMBL/GenBank/DDBJ whole genome shotgun (WGS) entry which is preliminary data.</text>
</comment>
<keyword evidence="4" id="KW-1185">Reference proteome</keyword>
<feature type="compositionally biased region" description="Polar residues" evidence="1">
    <location>
        <begin position="282"/>
        <end position="291"/>
    </location>
</feature>